<gene>
    <name evidence="2" type="ORF">F3N42_08440</name>
</gene>
<keyword evidence="1" id="KW-0812">Transmembrane</keyword>
<name>A0A5N0T994_9GAMM</name>
<dbReference type="Gene3D" id="1.25.40.10">
    <property type="entry name" value="Tetratricopeptide repeat domain"/>
    <property type="match status" value="1"/>
</dbReference>
<evidence type="ECO:0000256" key="1">
    <source>
        <dbReference type="SAM" id="Phobius"/>
    </source>
</evidence>
<dbReference type="InterPro" id="IPR011990">
    <property type="entry name" value="TPR-like_helical_dom_sf"/>
</dbReference>
<protein>
    <submittedName>
        <fullName evidence="2">Uncharacterized protein</fullName>
    </submittedName>
</protein>
<sequence>MSLLGKMKDRNVFRVGMVYIVAAWVLVQMMDIILDDMAAPDWILQFVVFLCFAGFPLALWLAWTFALTPDGLRMEKHVDRRQWAEQPATSKLDYVIVALLAAVIGLVALERFMPKAVPTPAAVVVDTPAPVSEAEPVEILDNSIAVLPFDNLSDDASQGYFSDGLADEILNALVKVDGLAVASRTSSFALKGDTRSIQQIARALRVANVLEGSVRKVGDRLRVTAQLIDAETDVHLWSDSYDRDLTDIFQVQEEIANAIVAALTVELGQELQSVSIARGTASIDAYDLYLRGRELFIVRENLPQSWELLQQVTHLDPEFARAWETLAAVHSVATSWFPGDGIDHESLALAAARRALELDPGLSMPHAVIGMKHEVTGAGYAGAIASLDTAIANDPNNATAFLWRGITLKDMGYAQRALADFDACLAVDPAYLNCQQYRASTLMTLGRVSEGVQQFEATLPYNFHSESDVFVSYYVKTRQLNMAYLVASLALRLPYAPIRDWIAVIENPDADHSAGLARFEDWGAANNITVCDMDTLAVDFGQVQCYTTIKTARMMWEPAAIEFRRSPGFTEWVDTHLIDFWREQGFPEQCRESGDGGYACD</sequence>
<keyword evidence="3" id="KW-1185">Reference proteome</keyword>
<dbReference type="EMBL" id="VYXP01000005">
    <property type="protein sequence ID" value="KAA9131341.1"/>
    <property type="molecule type" value="Genomic_DNA"/>
</dbReference>
<evidence type="ECO:0000313" key="3">
    <source>
        <dbReference type="Proteomes" id="UP000325372"/>
    </source>
</evidence>
<feature type="transmembrane region" description="Helical" evidence="1">
    <location>
        <begin position="88"/>
        <end position="109"/>
    </location>
</feature>
<proteinExistence type="predicted"/>
<dbReference type="AlphaFoldDB" id="A0A5N0T994"/>
<organism evidence="2 3">
    <name type="scientific">Marinihelvus fidelis</name>
    <dbReference type="NCBI Taxonomy" id="2613842"/>
    <lineage>
        <taxon>Bacteria</taxon>
        <taxon>Pseudomonadati</taxon>
        <taxon>Pseudomonadota</taxon>
        <taxon>Gammaproteobacteria</taxon>
        <taxon>Chromatiales</taxon>
        <taxon>Wenzhouxiangellaceae</taxon>
        <taxon>Marinihelvus</taxon>
    </lineage>
</organism>
<dbReference type="Gene3D" id="3.40.50.10070">
    <property type="entry name" value="TolB, N-terminal domain"/>
    <property type="match status" value="1"/>
</dbReference>
<comment type="caution">
    <text evidence="2">The sequence shown here is derived from an EMBL/GenBank/DDBJ whole genome shotgun (WGS) entry which is preliminary data.</text>
</comment>
<feature type="transmembrane region" description="Helical" evidence="1">
    <location>
        <begin position="42"/>
        <end position="67"/>
    </location>
</feature>
<dbReference type="SUPFAM" id="SSF48452">
    <property type="entry name" value="TPR-like"/>
    <property type="match status" value="1"/>
</dbReference>
<reference evidence="2 3" key="1">
    <citation type="submission" date="2019-09" db="EMBL/GenBank/DDBJ databases">
        <title>Wenzhouxiangella sp. Genome sequencing and assembly.</title>
        <authorList>
            <person name="Zhang R."/>
        </authorList>
    </citation>
    <scope>NUCLEOTIDE SEQUENCE [LARGE SCALE GENOMIC DNA]</scope>
    <source>
        <strain evidence="2 3">W260</strain>
    </source>
</reference>
<keyword evidence="1" id="KW-1133">Transmembrane helix</keyword>
<dbReference type="Proteomes" id="UP000325372">
    <property type="component" value="Unassembled WGS sequence"/>
</dbReference>
<feature type="transmembrane region" description="Helical" evidence="1">
    <location>
        <begin position="12"/>
        <end position="30"/>
    </location>
</feature>
<dbReference type="RefSeq" id="WP_150863991.1">
    <property type="nucleotide sequence ID" value="NZ_VYXP01000005.1"/>
</dbReference>
<keyword evidence="1" id="KW-0472">Membrane</keyword>
<evidence type="ECO:0000313" key="2">
    <source>
        <dbReference type="EMBL" id="KAA9131341.1"/>
    </source>
</evidence>
<accession>A0A5N0T994</accession>